<evidence type="ECO:0000256" key="1">
    <source>
        <dbReference type="SAM" id="Phobius"/>
    </source>
</evidence>
<protein>
    <recommendedName>
        <fullName evidence="4">Late embryogenesis abundant protein LEA-2 subgroup domain-containing protein</fullName>
    </recommendedName>
</protein>
<evidence type="ECO:0000313" key="3">
    <source>
        <dbReference type="Proteomes" id="UP000009138"/>
    </source>
</evidence>
<keyword evidence="3" id="KW-1185">Reference proteome</keyword>
<evidence type="ECO:0000313" key="2">
    <source>
        <dbReference type="EMBL" id="EIE77337.1"/>
    </source>
</evidence>
<keyword evidence="1" id="KW-0812">Transmembrane</keyword>
<sequence>MIQPTNHCSLNEHPIRLSIAERFLSTNYYSHQSEHSAEDLDTSIPSSCSFYSSSSHNSMCSVTDDEIKEESCCDFREEKNCSACNHYKNKRIKKEAKDIQIPIEKEEIDNTETPVKAIGNIEYCAKKNTKSRLVCSKKPLCAIVSFTLIIMLAIAAFLLWPRIPLVRIDGARLLSPVKTSEIHHGLTSDIVYETSWLLKLTMDNRQNYMTTRFNKMQIIAKDSLTERMIGKGHEQPVYLPGNTISTVELPLYVNYQASDPFDATLMNLVKACNNTGSNSSHDALSIHFSLTLYIFMLDRFGYTPTITVVPATGGFYCP</sequence>
<proteinExistence type="predicted"/>
<accession>I1BMA7</accession>
<organism evidence="2 3">
    <name type="scientific">Rhizopus delemar (strain RA 99-880 / ATCC MYA-4621 / FGSC 9543 / NRRL 43880)</name>
    <name type="common">Mucormycosis agent</name>
    <name type="synonym">Rhizopus arrhizus var. delemar</name>
    <dbReference type="NCBI Taxonomy" id="246409"/>
    <lineage>
        <taxon>Eukaryota</taxon>
        <taxon>Fungi</taxon>
        <taxon>Fungi incertae sedis</taxon>
        <taxon>Mucoromycota</taxon>
        <taxon>Mucoromycotina</taxon>
        <taxon>Mucoromycetes</taxon>
        <taxon>Mucorales</taxon>
        <taxon>Mucorineae</taxon>
        <taxon>Rhizopodaceae</taxon>
        <taxon>Rhizopus</taxon>
    </lineage>
</organism>
<dbReference type="AlphaFoldDB" id="I1BMA7"/>
<dbReference type="EMBL" id="CH476732">
    <property type="protein sequence ID" value="EIE77337.1"/>
    <property type="molecule type" value="Genomic_DNA"/>
</dbReference>
<dbReference type="RefSeq" id="XP_067512733.1">
    <property type="nucleotide sequence ID" value="XM_067656632.1"/>
</dbReference>
<dbReference type="VEuPathDB" id="FungiDB:RO3G_02041"/>
<dbReference type="GeneID" id="93609013"/>
<dbReference type="Proteomes" id="UP000009138">
    <property type="component" value="Unassembled WGS sequence"/>
</dbReference>
<evidence type="ECO:0008006" key="4">
    <source>
        <dbReference type="Google" id="ProtNLM"/>
    </source>
</evidence>
<gene>
    <name evidence="2" type="ORF">RO3G_02041</name>
</gene>
<feature type="transmembrane region" description="Helical" evidence="1">
    <location>
        <begin position="140"/>
        <end position="160"/>
    </location>
</feature>
<dbReference type="InParanoid" id="I1BMA7"/>
<reference evidence="2 3" key="1">
    <citation type="journal article" date="2009" name="PLoS Genet.">
        <title>Genomic analysis of the basal lineage fungus Rhizopus oryzae reveals a whole-genome duplication.</title>
        <authorList>
            <person name="Ma L.-J."/>
            <person name="Ibrahim A.S."/>
            <person name="Skory C."/>
            <person name="Grabherr M.G."/>
            <person name="Burger G."/>
            <person name="Butler M."/>
            <person name="Elias M."/>
            <person name="Idnurm A."/>
            <person name="Lang B.F."/>
            <person name="Sone T."/>
            <person name="Abe A."/>
            <person name="Calvo S.E."/>
            <person name="Corrochano L.M."/>
            <person name="Engels R."/>
            <person name="Fu J."/>
            <person name="Hansberg W."/>
            <person name="Kim J.-M."/>
            <person name="Kodira C.D."/>
            <person name="Koehrsen M.J."/>
            <person name="Liu B."/>
            <person name="Miranda-Saavedra D."/>
            <person name="O'Leary S."/>
            <person name="Ortiz-Castellanos L."/>
            <person name="Poulter R."/>
            <person name="Rodriguez-Romero J."/>
            <person name="Ruiz-Herrera J."/>
            <person name="Shen Y.-Q."/>
            <person name="Zeng Q."/>
            <person name="Galagan J."/>
            <person name="Birren B.W."/>
            <person name="Cuomo C.A."/>
            <person name="Wickes B.L."/>
        </authorList>
    </citation>
    <scope>NUCLEOTIDE SEQUENCE [LARGE SCALE GENOMIC DNA]</scope>
    <source>
        <strain evidence="3">RA 99-880 / ATCC MYA-4621 / FGSC 9543 / NRRL 43880</strain>
    </source>
</reference>
<keyword evidence="1" id="KW-0472">Membrane</keyword>
<name>I1BMA7_RHIO9</name>
<keyword evidence="1" id="KW-1133">Transmembrane helix</keyword>
<dbReference type="OrthoDB" id="2271567at2759"/>